<proteinExistence type="predicted"/>
<keyword evidence="2" id="KW-1185">Reference proteome</keyword>
<dbReference type="Proteomes" id="UP000823674">
    <property type="component" value="Chromosome A09"/>
</dbReference>
<comment type="caution">
    <text evidence="1">The sequence shown here is derived from an EMBL/GenBank/DDBJ whole genome shotgun (WGS) entry which is preliminary data.</text>
</comment>
<evidence type="ECO:0000313" key="1">
    <source>
        <dbReference type="EMBL" id="KAG5385831.1"/>
    </source>
</evidence>
<evidence type="ECO:0000313" key="2">
    <source>
        <dbReference type="Proteomes" id="UP000823674"/>
    </source>
</evidence>
<protein>
    <submittedName>
        <fullName evidence="1">Uncharacterized protein</fullName>
    </submittedName>
</protein>
<reference evidence="1 2" key="1">
    <citation type="submission" date="2021-03" db="EMBL/GenBank/DDBJ databases">
        <authorList>
            <person name="King G.J."/>
            <person name="Bancroft I."/>
            <person name="Baten A."/>
            <person name="Bloomfield J."/>
            <person name="Borpatragohain P."/>
            <person name="He Z."/>
            <person name="Irish N."/>
            <person name="Irwin J."/>
            <person name="Liu K."/>
            <person name="Mauleon R.P."/>
            <person name="Moore J."/>
            <person name="Morris R."/>
            <person name="Ostergaard L."/>
            <person name="Wang B."/>
            <person name="Wells R."/>
        </authorList>
    </citation>
    <scope>NUCLEOTIDE SEQUENCE [LARGE SCALE GENOMIC DNA]</scope>
    <source>
        <strain evidence="1">R-o-18</strain>
        <tissue evidence="1">Leaf</tissue>
    </source>
</reference>
<organism evidence="1 2">
    <name type="scientific">Brassica rapa subsp. trilocularis</name>
    <dbReference type="NCBI Taxonomy" id="1813537"/>
    <lineage>
        <taxon>Eukaryota</taxon>
        <taxon>Viridiplantae</taxon>
        <taxon>Streptophyta</taxon>
        <taxon>Embryophyta</taxon>
        <taxon>Tracheophyta</taxon>
        <taxon>Spermatophyta</taxon>
        <taxon>Magnoliopsida</taxon>
        <taxon>eudicotyledons</taxon>
        <taxon>Gunneridae</taxon>
        <taxon>Pentapetalae</taxon>
        <taxon>rosids</taxon>
        <taxon>malvids</taxon>
        <taxon>Brassicales</taxon>
        <taxon>Brassicaceae</taxon>
        <taxon>Brassiceae</taxon>
        <taxon>Brassica</taxon>
    </lineage>
</organism>
<sequence length="65" mass="7286">METGKAMTKNRVEACEAEDLVLVVCVLFCRMNLYKETRWGITGAGNQYQLPLLICDVMHIAFSGC</sequence>
<gene>
    <name evidence="1" type="primary">A09g516280.1_BraROA</name>
    <name evidence="1" type="ORF">IGI04_037301</name>
</gene>
<dbReference type="EMBL" id="JADBGQ010000008">
    <property type="protein sequence ID" value="KAG5385831.1"/>
    <property type="molecule type" value="Genomic_DNA"/>
</dbReference>
<name>A0ABQ7LGY1_BRACM</name>
<accession>A0ABQ7LGY1</accession>